<evidence type="ECO:0000313" key="2">
    <source>
        <dbReference type="EMBL" id="ADQ52992.1"/>
    </source>
</evidence>
<keyword evidence="3" id="KW-1185">Reference proteome</keyword>
<gene>
    <name evidence="2" type="ORF">PX29p273</name>
</gene>
<sequence>MKMAVMKIGVNYEFKNDNAKENYRTSHDINRRVTKAIEAIGGVFQIVSGDLNGDFVNTKGEVVDDVMTYLADRNGKVIHTDNGKTLINEHEMQYFQVEAEKPELDPNVRFTKTPFDKLMAIYKSYHPDAPDSKITVVGIRKAWDMHNQNIRELEEKIEILTKTLAQRKEML</sequence>
<name>E5DQK6_9CAUD</name>
<dbReference type="KEGG" id="vg:18560197"/>
<proteinExistence type="predicted"/>
<dbReference type="RefSeq" id="YP_009011702.1">
    <property type="nucleotide sequence ID" value="NC_023688.1"/>
</dbReference>
<dbReference type="EMBL" id="GU396103">
    <property type="protein sequence ID" value="ADQ52992.1"/>
    <property type="molecule type" value="Genomic_DNA"/>
</dbReference>
<protein>
    <submittedName>
        <fullName evidence="2">Uncharacterized protein</fullName>
    </submittedName>
</protein>
<evidence type="ECO:0000313" key="3">
    <source>
        <dbReference type="Proteomes" id="UP000008726"/>
    </source>
</evidence>
<evidence type="ECO:0000256" key="1">
    <source>
        <dbReference type="SAM" id="Coils"/>
    </source>
</evidence>
<dbReference type="Proteomes" id="UP000008726">
    <property type="component" value="Segment"/>
</dbReference>
<keyword evidence="1" id="KW-0175">Coiled coil</keyword>
<accession>E5DQK6</accession>
<dbReference type="GeneID" id="18560197"/>
<reference evidence="2 3" key="1">
    <citation type="journal article" date="2010" name="Virol. J.">
        <title>Genomes of the T4-related bacteriophages as windows on microbial genome evolution.</title>
        <authorList>
            <person name="Petrov V.M."/>
            <person name="Ratnayaka S."/>
            <person name="Nolan J.M."/>
            <person name="Miller E.S."/>
            <person name="Karam J.D."/>
        </authorList>
    </citation>
    <scope>NUCLEOTIDE SEQUENCE [LARGE SCALE GENOMIC DNA]</scope>
</reference>
<organism evidence="2 3">
    <name type="scientific">Aeromonas phage PX29</name>
    <dbReference type="NCBI Taxonomy" id="926067"/>
    <lineage>
        <taxon>Viruses</taxon>
        <taxon>Duplodnaviria</taxon>
        <taxon>Heunggongvirae</taxon>
        <taxon>Uroviricota</taxon>
        <taxon>Caudoviricetes</taxon>
        <taxon>Pantevenvirales</taxon>
        <taxon>Straboviridae</taxon>
        <taxon>Angelvirus</taxon>
        <taxon>Angelvirus px29</taxon>
    </lineage>
</organism>
<dbReference type="OrthoDB" id="32106at10239"/>
<feature type="coiled-coil region" evidence="1">
    <location>
        <begin position="143"/>
        <end position="170"/>
    </location>
</feature>